<dbReference type="SMART" id="SM00248">
    <property type="entry name" value="ANK"/>
    <property type="match status" value="11"/>
</dbReference>
<protein>
    <submittedName>
        <fullName evidence="1">Uncharacterized protein</fullName>
    </submittedName>
</protein>
<dbReference type="PANTHER" id="PTHR46586:SF3">
    <property type="entry name" value="ANKYRIN REPEAT-CONTAINING PROTEIN"/>
    <property type="match status" value="1"/>
</dbReference>
<gene>
    <name evidence="1" type="ORF">THRCLA_05275</name>
</gene>
<keyword evidence="2" id="KW-1185">Reference proteome</keyword>
<dbReference type="InterPro" id="IPR052050">
    <property type="entry name" value="SecEffector_AnkRepeat"/>
</dbReference>
<comment type="caution">
    <text evidence="1">The sequence shown here is derived from an EMBL/GenBank/DDBJ whole genome shotgun (WGS) entry which is preliminary data.</text>
</comment>
<dbReference type="Pfam" id="PF00023">
    <property type="entry name" value="Ank"/>
    <property type="match status" value="1"/>
</dbReference>
<dbReference type="PANTHER" id="PTHR46586">
    <property type="entry name" value="ANKYRIN REPEAT-CONTAINING PROTEIN"/>
    <property type="match status" value="1"/>
</dbReference>
<evidence type="ECO:0000313" key="2">
    <source>
        <dbReference type="Proteomes" id="UP000243217"/>
    </source>
</evidence>
<sequence length="1219" mass="136054">MKAAPLPTLQFVVHNNIFGITKIIFDEVIEIGDKGAIRYALEVVLTDNDKPISLLDNDEAVDPSIPFDNPDYLSRSSTLGNQWSWCRAMDIAAEVGDFDIVDDIVQWLHTHRTEGCTDDAMASAIIGGYLDIVKWLHEVHGLNCNKHGVIAAAKKGDIDMVKYLLSICQPNLLRNNVLAVNQAASNGHISIVKLLHAYPASTDAMNGAAYNGHLDMIKYLHTNRSEGCTADAYSNAVRANRLDILEYLVTNKCYQGTIDFKNLCVDAAGCNNIEILEYCMNHIQGNLAQTLKQSMMYKAAMTGQLDVVKWLHEVKGFGWTSKVKKIAEKRGRKSIVRYLAGIGDCEDNVLGAETLAILDIFRCWNDVSSTIRLTFFCNCEFDMDLTAQVLRNSNLIEAICQFQDGLPCELMEITDLANSIVIARCPTLHLKNIPLRFNDIPHLQRFKRSKGLPNYALFLNNRYEEPTLPLHLSIVENNIKHVNMWIKYKPAWLTPAPLKLAVICGHLEIVQVLMNASKNVWCPEAMDLAAMNGYLDVVKYLHDMENGPGCTTAAMDGAATNGHLEAVKFLNENRNEGCTKKALQGAVRTGYAKVVEYLMRHREEEYTPVVIFNAAYYGIRCHRVVSENDYIGVLQCLNDHCCDNIDDTVIIPAIRAAPLPALQFVVQNKIYGITQIIFDEVIETGDKDAIRYAIEAILTHNDKPISLLDNDEEVNLWTPLDNADYLARSVWENNEWSHSEAMDIAAALGDFDTVKLLHQAGISCCTVDAMNKAAGIGRLDIVIWLHTHRTEGCTNDAMTYAVAGGHIDIVKWLHEVRGLNCTKNGLSTAACDGILVCMNFGDVIVCMPGNSRPIAVLCGIAVDRAASNGHISIVKLLHDFPATTDAMDRAAWNGHLDMIKYLHVHRAEGCTAEAYNHAVKTNRLDILEFLVTNKCFHGVIDFEKLCIDAASRNNIEMLAFCISQLQGHLTQKLKELTMYNAAMYGLLDIVKWLHEVQGFVSTSIIVEVAQVRGYKHIVRYLNTIEWLTSSPLNLAAICGHLEIVKLLMNASKTAWCSEAMDLAAMNSNIDVMKFNHHIENGPGSTTAAMDGAATSGHLEVVEFLNENRTEGCTSKALNEAIYKGYANVVQYLKKEHEVQYSRSYEYHMIMQTILRVRSFNRDFGSTVMQWILLRQWYPHEQEQYCLSMYGNQPAIEIYCSVAVDLAASNGHISIVKNLA</sequence>
<dbReference type="STRING" id="74557.A0A1V9ZWK5"/>
<dbReference type="InterPro" id="IPR036770">
    <property type="entry name" value="Ankyrin_rpt-contain_sf"/>
</dbReference>
<organism evidence="1 2">
    <name type="scientific">Thraustotheca clavata</name>
    <dbReference type="NCBI Taxonomy" id="74557"/>
    <lineage>
        <taxon>Eukaryota</taxon>
        <taxon>Sar</taxon>
        <taxon>Stramenopiles</taxon>
        <taxon>Oomycota</taxon>
        <taxon>Saprolegniomycetes</taxon>
        <taxon>Saprolegniales</taxon>
        <taxon>Achlyaceae</taxon>
        <taxon>Thraustotheca</taxon>
    </lineage>
</organism>
<dbReference type="SUPFAM" id="SSF48403">
    <property type="entry name" value="Ankyrin repeat"/>
    <property type="match status" value="3"/>
</dbReference>
<dbReference type="AlphaFoldDB" id="A0A1V9ZWK5"/>
<name>A0A1V9ZWK5_9STRA</name>
<dbReference type="EMBL" id="JNBS01001148">
    <property type="protein sequence ID" value="OQS02341.1"/>
    <property type="molecule type" value="Genomic_DNA"/>
</dbReference>
<dbReference type="Pfam" id="PF13637">
    <property type="entry name" value="Ank_4"/>
    <property type="match status" value="2"/>
</dbReference>
<accession>A0A1V9ZWK5</accession>
<evidence type="ECO:0000313" key="1">
    <source>
        <dbReference type="EMBL" id="OQS02341.1"/>
    </source>
</evidence>
<proteinExistence type="predicted"/>
<dbReference type="InterPro" id="IPR002110">
    <property type="entry name" value="Ankyrin_rpt"/>
</dbReference>
<dbReference type="Pfam" id="PF12796">
    <property type="entry name" value="Ank_2"/>
    <property type="match status" value="2"/>
</dbReference>
<dbReference type="Gene3D" id="1.25.40.20">
    <property type="entry name" value="Ankyrin repeat-containing domain"/>
    <property type="match status" value="6"/>
</dbReference>
<reference evidence="1 2" key="1">
    <citation type="journal article" date="2014" name="Genome Biol. Evol.">
        <title>The secreted proteins of Achlya hypogyna and Thraustotheca clavata identify the ancestral oomycete secretome and reveal gene acquisitions by horizontal gene transfer.</title>
        <authorList>
            <person name="Misner I."/>
            <person name="Blouin N."/>
            <person name="Leonard G."/>
            <person name="Richards T.A."/>
            <person name="Lane C.E."/>
        </authorList>
    </citation>
    <scope>NUCLEOTIDE SEQUENCE [LARGE SCALE GENOMIC DNA]</scope>
    <source>
        <strain evidence="1 2">ATCC 34112</strain>
    </source>
</reference>
<dbReference type="Proteomes" id="UP000243217">
    <property type="component" value="Unassembled WGS sequence"/>
</dbReference>